<organism evidence="1 2">
    <name type="scientific">Mangrovimonas yunxiaonensis</name>
    <dbReference type="NCBI Taxonomy" id="1197477"/>
    <lineage>
        <taxon>Bacteria</taxon>
        <taxon>Pseudomonadati</taxon>
        <taxon>Bacteroidota</taxon>
        <taxon>Flavobacteriia</taxon>
        <taxon>Flavobacteriales</taxon>
        <taxon>Flavobacteriaceae</taxon>
        <taxon>Mangrovimonas</taxon>
    </lineage>
</organism>
<name>A0A084THM5_9FLAO</name>
<evidence type="ECO:0008006" key="3">
    <source>
        <dbReference type="Google" id="ProtNLM"/>
    </source>
</evidence>
<dbReference type="Proteomes" id="UP000028521">
    <property type="component" value="Unassembled WGS sequence"/>
</dbReference>
<gene>
    <name evidence="1" type="ORF">IA57_12350</name>
</gene>
<sequence length="329" mass="39319">MDDYLAKYRYVSQVLSKYGWFINGEIIGGDFERIKLLCEEIESKNYDKDTCNEKINYLLSPIIFNPYSRAFVNYRFLILPHLNKFSHLVDKATFHYFKKDLLSSINCLTPVIEGVLLSYYNWSIDEGKRKPSLKELVENICAKEGEFRPHLRKLYNDSLKNCLHNWFYANTNSFDFESSNLNRHYISHSLGNDNYYSISECNRMFSIINILCEIIAIESRYFPAFIPENIPEIDDRVNLYYELMWKRISLKKALIEEERLLNQNKYYVSQESLLNFREIVEAENKKHNDFSNSFNKEKKEKASKINRPFSFIVQLKNLRFRFFSQKPKQ</sequence>
<comment type="caution">
    <text evidence="1">The sequence shown here is derived from an EMBL/GenBank/DDBJ whole genome shotgun (WGS) entry which is preliminary data.</text>
</comment>
<reference evidence="1 2" key="1">
    <citation type="journal article" date="2014" name="Genome Announc.">
        <title>Draft Genome Sequence of the Algicidal Bacterium Mangrovimonas yunxiaonensis Strain LY01.</title>
        <authorList>
            <person name="Li Y."/>
            <person name="Zhu H."/>
            <person name="Li C."/>
            <person name="Zhang H."/>
            <person name="Chen Z."/>
            <person name="Zheng W."/>
            <person name="Xu H."/>
            <person name="Zheng T."/>
        </authorList>
    </citation>
    <scope>NUCLEOTIDE SEQUENCE [LARGE SCALE GENOMIC DNA]</scope>
    <source>
        <strain evidence="1 2">LY01</strain>
    </source>
</reference>
<reference evidence="2" key="2">
    <citation type="submission" date="2014-07" db="EMBL/GenBank/DDBJ databases">
        <title>Genome sequence of Mangrovimonas yunxiaonensis.</title>
        <authorList>
            <person name="Li Y."/>
            <person name="Zheng T."/>
        </authorList>
    </citation>
    <scope>NUCLEOTIDE SEQUENCE [LARGE SCALE GENOMIC DNA]</scope>
    <source>
        <strain evidence="2">LY01</strain>
    </source>
</reference>
<evidence type="ECO:0000313" key="1">
    <source>
        <dbReference type="EMBL" id="KFB00211.1"/>
    </source>
</evidence>
<evidence type="ECO:0000313" key="2">
    <source>
        <dbReference type="Proteomes" id="UP000028521"/>
    </source>
</evidence>
<accession>A0A084THM5</accession>
<dbReference type="AlphaFoldDB" id="A0A084THM5"/>
<dbReference type="eggNOG" id="ENOG5033JWW">
    <property type="taxonomic scope" value="Bacteria"/>
</dbReference>
<protein>
    <recommendedName>
        <fullName evidence="3">Apea-like HEPN domain-containing protein</fullName>
    </recommendedName>
</protein>
<proteinExistence type="predicted"/>
<keyword evidence="2" id="KW-1185">Reference proteome</keyword>
<dbReference type="RefSeq" id="WP_036123996.1">
    <property type="nucleotide sequence ID" value="NZ_BMET01000003.1"/>
</dbReference>
<dbReference type="EMBL" id="JPFK01000009">
    <property type="protein sequence ID" value="KFB00211.1"/>
    <property type="molecule type" value="Genomic_DNA"/>
</dbReference>